<dbReference type="Gene3D" id="3.30.200.20">
    <property type="entry name" value="Phosphorylase Kinase, domain 1"/>
    <property type="match status" value="1"/>
</dbReference>
<keyword evidence="9" id="KW-0472">Membrane</keyword>
<dbReference type="Pfam" id="PF07714">
    <property type="entry name" value="PK_Tyr_Ser-Thr"/>
    <property type="match status" value="1"/>
</dbReference>
<keyword evidence="3" id="KW-1003">Cell membrane</keyword>
<dbReference type="InterPro" id="IPR008271">
    <property type="entry name" value="Ser/Thr_kinase_AS"/>
</dbReference>
<evidence type="ECO:0000256" key="10">
    <source>
        <dbReference type="ARBA" id="ARBA00023288"/>
    </source>
</evidence>
<protein>
    <recommendedName>
        <fullName evidence="2">non-specific serine/threonine protein kinase</fullName>
        <ecNumber evidence="2">2.7.11.1</ecNumber>
    </recommendedName>
</protein>
<dbReference type="InterPro" id="IPR000719">
    <property type="entry name" value="Prot_kinase_dom"/>
</dbReference>
<keyword evidence="6 13" id="KW-0547">Nucleotide-binding</keyword>
<dbReference type="PROSITE" id="PS50011">
    <property type="entry name" value="PROTEIN_KINASE_DOM"/>
    <property type="match status" value="1"/>
</dbReference>
<organism evidence="16 17">
    <name type="scientific">Rubus argutus</name>
    <name type="common">Southern blackberry</name>
    <dbReference type="NCBI Taxonomy" id="59490"/>
    <lineage>
        <taxon>Eukaryota</taxon>
        <taxon>Viridiplantae</taxon>
        <taxon>Streptophyta</taxon>
        <taxon>Embryophyta</taxon>
        <taxon>Tracheophyta</taxon>
        <taxon>Spermatophyta</taxon>
        <taxon>Magnoliopsida</taxon>
        <taxon>eudicotyledons</taxon>
        <taxon>Gunneridae</taxon>
        <taxon>Pentapetalae</taxon>
        <taxon>rosids</taxon>
        <taxon>fabids</taxon>
        <taxon>Rosales</taxon>
        <taxon>Rosaceae</taxon>
        <taxon>Rosoideae</taxon>
        <taxon>Rosoideae incertae sedis</taxon>
        <taxon>Rubus</taxon>
    </lineage>
</organism>
<evidence type="ECO:0000256" key="12">
    <source>
        <dbReference type="ARBA" id="ARBA00048679"/>
    </source>
</evidence>
<comment type="similarity">
    <text evidence="14">Belongs to the protein kinase superfamily.</text>
</comment>
<dbReference type="AlphaFoldDB" id="A0AAW1WG41"/>
<dbReference type="Proteomes" id="UP001457282">
    <property type="component" value="Unassembled WGS sequence"/>
</dbReference>
<dbReference type="InterPro" id="IPR001245">
    <property type="entry name" value="Ser-Thr/Tyr_kinase_cat_dom"/>
</dbReference>
<evidence type="ECO:0000256" key="14">
    <source>
        <dbReference type="RuleBase" id="RU000304"/>
    </source>
</evidence>
<evidence type="ECO:0000256" key="13">
    <source>
        <dbReference type="PROSITE-ProRule" id="PRU10141"/>
    </source>
</evidence>
<evidence type="ECO:0000256" key="2">
    <source>
        <dbReference type="ARBA" id="ARBA00012513"/>
    </source>
</evidence>
<dbReference type="Gene3D" id="1.10.510.10">
    <property type="entry name" value="Transferase(Phosphotransferase) domain 1"/>
    <property type="match status" value="1"/>
</dbReference>
<evidence type="ECO:0000256" key="11">
    <source>
        <dbReference type="ARBA" id="ARBA00047899"/>
    </source>
</evidence>
<feature type="domain" description="Protein kinase" evidence="15">
    <location>
        <begin position="35"/>
        <end position="251"/>
    </location>
</feature>
<comment type="caution">
    <text evidence="16">The sequence shown here is derived from an EMBL/GenBank/DDBJ whole genome shotgun (WGS) entry which is preliminary data.</text>
</comment>
<keyword evidence="10" id="KW-0449">Lipoprotein</keyword>
<evidence type="ECO:0000313" key="16">
    <source>
        <dbReference type="EMBL" id="KAK9922603.1"/>
    </source>
</evidence>
<keyword evidence="7" id="KW-0418">Kinase</keyword>
<dbReference type="PANTHER" id="PTHR47985">
    <property type="entry name" value="OS07G0668900 PROTEIN"/>
    <property type="match status" value="1"/>
</dbReference>
<dbReference type="GO" id="GO:0004674">
    <property type="term" value="F:protein serine/threonine kinase activity"/>
    <property type="evidence" value="ECO:0007669"/>
    <property type="project" value="UniProtKB-KW"/>
</dbReference>
<reference evidence="16 17" key="1">
    <citation type="journal article" date="2023" name="G3 (Bethesda)">
        <title>A chromosome-length genome assembly and annotation of blackberry (Rubus argutus, cv. 'Hillquist').</title>
        <authorList>
            <person name="Bruna T."/>
            <person name="Aryal R."/>
            <person name="Dudchenko O."/>
            <person name="Sargent D.J."/>
            <person name="Mead D."/>
            <person name="Buti M."/>
            <person name="Cavallini A."/>
            <person name="Hytonen T."/>
            <person name="Andres J."/>
            <person name="Pham M."/>
            <person name="Weisz D."/>
            <person name="Mascagni F."/>
            <person name="Usai G."/>
            <person name="Natali L."/>
            <person name="Bassil N."/>
            <person name="Fernandez G.E."/>
            <person name="Lomsadze A."/>
            <person name="Armour M."/>
            <person name="Olukolu B."/>
            <person name="Poorten T."/>
            <person name="Britton C."/>
            <person name="Davik J."/>
            <person name="Ashrafi H."/>
            <person name="Aiden E.L."/>
            <person name="Borodovsky M."/>
            <person name="Worthington M."/>
        </authorList>
    </citation>
    <scope>NUCLEOTIDE SEQUENCE [LARGE SCALE GENOMIC DNA]</scope>
    <source>
        <strain evidence="16">PI 553951</strain>
    </source>
</reference>
<dbReference type="GO" id="GO:0005886">
    <property type="term" value="C:plasma membrane"/>
    <property type="evidence" value="ECO:0007669"/>
    <property type="project" value="UniProtKB-SubCell"/>
</dbReference>
<keyword evidence="17" id="KW-1185">Reference proteome</keyword>
<evidence type="ECO:0000256" key="7">
    <source>
        <dbReference type="ARBA" id="ARBA00022777"/>
    </source>
</evidence>
<dbReference type="InterPro" id="IPR011009">
    <property type="entry name" value="Kinase-like_dom_sf"/>
</dbReference>
<comment type="catalytic activity">
    <reaction evidence="12">
        <text>L-seryl-[protein] + ATP = O-phospho-L-seryl-[protein] + ADP + H(+)</text>
        <dbReference type="Rhea" id="RHEA:17989"/>
        <dbReference type="Rhea" id="RHEA-COMP:9863"/>
        <dbReference type="Rhea" id="RHEA-COMP:11604"/>
        <dbReference type="ChEBI" id="CHEBI:15378"/>
        <dbReference type="ChEBI" id="CHEBI:29999"/>
        <dbReference type="ChEBI" id="CHEBI:30616"/>
        <dbReference type="ChEBI" id="CHEBI:83421"/>
        <dbReference type="ChEBI" id="CHEBI:456216"/>
        <dbReference type="EC" id="2.7.11.1"/>
    </reaction>
</comment>
<evidence type="ECO:0000256" key="1">
    <source>
        <dbReference type="ARBA" id="ARBA00004193"/>
    </source>
</evidence>
<dbReference type="PROSITE" id="PS00108">
    <property type="entry name" value="PROTEIN_KINASE_ST"/>
    <property type="match status" value="1"/>
</dbReference>
<name>A0AAW1WG41_RUBAR</name>
<dbReference type="PANTHER" id="PTHR47985:SF11">
    <property type="entry name" value="PROTEIN KINASE DOMAIN-CONTAINING PROTEIN"/>
    <property type="match status" value="1"/>
</dbReference>
<dbReference type="InterPro" id="IPR017441">
    <property type="entry name" value="Protein_kinase_ATP_BS"/>
</dbReference>
<dbReference type="EC" id="2.7.11.1" evidence="2"/>
<proteinExistence type="inferred from homology"/>
<sequence>MYLSILHVSINYVMGNEEPKRVFTFTQLAAATQNFIQQLCIGEGGTSKVYKGHLQETGQIVAVKRLDKTIFHRVAKEFEVEVQLLGQLRHQNVVFLIGHCIEGEEILLVYEFMELGSLADQLHDPSLNKAVLSWRTRVEVALGVAKGLAYLHDPSHRDHHHHHPVIHRDLKSSNILLDANFVPKISDFGISKFEPVGENTHVSTQVKATFGFLAPEYVLSGHLTTRADVYSFGVVLWELSPLGANSRKESN</sequence>
<comment type="subcellular location">
    <subcellularLocation>
        <location evidence="1">Cell membrane</location>
        <topology evidence="1">Lipid-anchor</topology>
    </subcellularLocation>
</comment>
<keyword evidence="4 14" id="KW-0723">Serine/threonine-protein kinase</keyword>
<comment type="catalytic activity">
    <reaction evidence="11">
        <text>L-threonyl-[protein] + ATP = O-phospho-L-threonyl-[protein] + ADP + H(+)</text>
        <dbReference type="Rhea" id="RHEA:46608"/>
        <dbReference type="Rhea" id="RHEA-COMP:11060"/>
        <dbReference type="Rhea" id="RHEA-COMP:11605"/>
        <dbReference type="ChEBI" id="CHEBI:15378"/>
        <dbReference type="ChEBI" id="CHEBI:30013"/>
        <dbReference type="ChEBI" id="CHEBI:30616"/>
        <dbReference type="ChEBI" id="CHEBI:61977"/>
        <dbReference type="ChEBI" id="CHEBI:456216"/>
        <dbReference type="EC" id="2.7.11.1"/>
    </reaction>
</comment>
<gene>
    <name evidence="16" type="ORF">M0R45_031061</name>
</gene>
<dbReference type="EMBL" id="JBEDUW010000006">
    <property type="protein sequence ID" value="KAK9922603.1"/>
    <property type="molecule type" value="Genomic_DNA"/>
</dbReference>
<evidence type="ECO:0000259" key="15">
    <source>
        <dbReference type="PROSITE" id="PS50011"/>
    </source>
</evidence>
<evidence type="ECO:0000256" key="8">
    <source>
        <dbReference type="ARBA" id="ARBA00022840"/>
    </source>
</evidence>
<accession>A0AAW1WG41</accession>
<evidence type="ECO:0000256" key="9">
    <source>
        <dbReference type="ARBA" id="ARBA00023136"/>
    </source>
</evidence>
<evidence type="ECO:0000256" key="6">
    <source>
        <dbReference type="ARBA" id="ARBA00022741"/>
    </source>
</evidence>
<keyword evidence="8 13" id="KW-0067">ATP-binding</keyword>
<evidence type="ECO:0000256" key="5">
    <source>
        <dbReference type="ARBA" id="ARBA00022679"/>
    </source>
</evidence>
<dbReference type="SMART" id="SM00220">
    <property type="entry name" value="S_TKc"/>
    <property type="match status" value="1"/>
</dbReference>
<evidence type="ECO:0000256" key="4">
    <source>
        <dbReference type="ARBA" id="ARBA00022527"/>
    </source>
</evidence>
<keyword evidence="5" id="KW-0808">Transferase</keyword>
<feature type="binding site" evidence="13">
    <location>
        <position position="64"/>
    </location>
    <ligand>
        <name>ATP</name>
        <dbReference type="ChEBI" id="CHEBI:30616"/>
    </ligand>
</feature>
<evidence type="ECO:0000313" key="17">
    <source>
        <dbReference type="Proteomes" id="UP001457282"/>
    </source>
</evidence>
<dbReference type="SUPFAM" id="SSF56112">
    <property type="entry name" value="Protein kinase-like (PK-like)"/>
    <property type="match status" value="1"/>
</dbReference>
<dbReference type="GO" id="GO:0005524">
    <property type="term" value="F:ATP binding"/>
    <property type="evidence" value="ECO:0007669"/>
    <property type="project" value="UniProtKB-UniRule"/>
</dbReference>
<dbReference type="PROSITE" id="PS00107">
    <property type="entry name" value="PROTEIN_KINASE_ATP"/>
    <property type="match status" value="1"/>
</dbReference>
<evidence type="ECO:0000256" key="3">
    <source>
        <dbReference type="ARBA" id="ARBA00022475"/>
    </source>
</evidence>
<dbReference type="FunFam" id="1.10.510.10:FF:001023">
    <property type="entry name" value="Os07g0541700 protein"/>
    <property type="match status" value="1"/>
</dbReference>